<name>A0A949N2E9_9ACTN</name>
<feature type="transmembrane region" description="Helical" evidence="2">
    <location>
        <begin position="43"/>
        <end position="63"/>
    </location>
</feature>
<organism evidence="3 4">
    <name type="scientific">Streptomyces tardus</name>
    <dbReference type="NCBI Taxonomy" id="2780544"/>
    <lineage>
        <taxon>Bacteria</taxon>
        <taxon>Bacillati</taxon>
        <taxon>Actinomycetota</taxon>
        <taxon>Actinomycetes</taxon>
        <taxon>Kitasatosporales</taxon>
        <taxon>Streptomycetaceae</taxon>
        <taxon>Streptomyces</taxon>
    </lineage>
</organism>
<sequence length="246" mass="26828">MAIRPERSAGGPARLVARGVLAALVGGIVGVTAYSISRTGGQWLSIAVGCAVGVAIVLGVDLYRRSAQLAEVKVTILGSEMTFRASVDIRQAAQRMFFQAASRIATRPLDDETGNLREALNSLKVLFDQYREPLESGTTPLPPADSDSVHEIALHILNFELAPFLSRWHPRLAEFETAHEGRAESQWEHNAAFRRELRELQCRLRPCVIELGEIAGLRDPERHLRPSARLSVPTAVPGQPASPGAR</sequence>
<comment type="caution">
    <text evidence="3">The sequence shown here is derived from an EMBL/GenBank/DDBJ whole genome shotgun (WGS) entry which is preliminary data.</text>
</comment>
<reference evidence="3" key="1">
    <citation type="submission" date="2021-06" db="EMBL/GenBank/DDBJ databases">
        <title>Sequencing of actinobacteria type strains.</title>
        <authorList>
            <person name="Nguyen G.-S."/>
            <person name="Wentzel A."/>
        </authorList>
    </citation>
    <scope>NUCLEOTIDE SEQUENCE</scope>
    <source>
        <strain evidence="3">P38-E01</strain>
    </source>
</reference>
<evidence type="ECO:0000313" key="3">
    <source>
        <dbReference type="EMBL" id="MBU7598865.1"/>
    </source>
</evidence>
<evidence type="ECO:0000313" key="4">
    <source>
        <dbReference type="Proteomes" id="UP000694501"/>
    </source>
</evidence>
<evidence type="ECO:0000256" key="1">
    <source>
        <dbReference type="SAM" id="MobiDB-lite"/>
    </source>
</evidence>
<feature type="transmembrane region" description="Helical" evidence="2">
    <location>
        <begin position="15"/>
        <end position="37"/>
    </location>
</feature>
<gene>
    <name evidence="3" type="ORF">JGS22_014890</name>
</gene>
<dbReference type="AlphaFoldDB" id="A0A949N2E9"/>
<keyword evidence="2" id="KW-0812">Transmembrane</keyword>
<proteinExistence type="predicted"/>
<keyword evidence="4" id="KW-1185">Reference proteome</keyword>
<keyword evidence="2" id="KW-1133">Transmembrane helix</keyword>
<dbReference type="RefSeq" id="WP_211041336.1">
    <property type="nucleotide sequence ID" value="NZ_JAELVF020000001.1"/>
</dbReference>
<evidence type="ECO:0000256" key="2">
    <source>
        <dbReference type="SAM" id="Phobius"/>
    </source>
</evidence>
<dbReference type="EMBL" id="JAELVF020000001">
    <property type="protein sequence ID" value="MBU7598865.1"/>
    <property type="molecule type" value="Genomic_DNA"/>
</dbReference>
<feature type="region of interest" description="Disordered" evidence="1">
    <location>
        <begin position="225"/>
        <end position="246"/>
    </location>
</feature>
<accession>A0A949N2E9</accession>
<protein>
    <submittedName>
        <fullName evidence="3">Uncharacterized protein</fullName>
    </submittedName>
</protein>
<dbReference type="Proteomes" id="UP000694501">
    <property type="component" value="Unassembled WGS sequence"/>
</dbReference>
<keyword evidence="2" id="KW-0472">Membrane</keyword>